<comment type="caution">
    <text evidence="1">The sequence shown here is derived from an EMBL/GenBank/DDBJ whole genome shotgun (WGS) entry which is preliminary data.</text>
</comment>
<keyword evidence="2" id="KW-1185">Reference proteome</keyword>
<protein>
    <submittedName>
        <fullName evidence="1">Uncharacterized protein</fullName>
    </submittedName>
</protein>
<proteinExistence type="predicted"/>
<dbReference type="AlphaFoldDB" id="V4PZM1"/>
<accession>V4PZM1</accession>
<reference evidence="1 2" key="1">
    <citation type="journal article" date="2014" name="Nature">
        <title>Sequential evolution of bacterial morphology by co-option of a developmental regulator.</title>
        <authorList>
            <person name="Jiang C."/>
            <person name="Brown P.J."/>
            <person name="Ducret A."/>
            <person name="Brun Y.V."/>
        </authorList>
    </citation>
    <scope>NUCLEOTIDE SEQUENCE [LARGE SCALE GENOMIC DNA]</scope>
    <source>
        <strain evidence="1 2">DSM 16100</strain>
    </source>
</reference>
<gene>
    <name evidence="1" type="ORF">ABENE_07205</name>
</gene>
<evidence type="ECO:0000313" key="2">
    <source>
        <dbReference type="Proteomes" id="UP000017837"/>
    </source>
</evidence>
<organism evidence="1 2">
    <name type="scientific">Asticcacaulis benevestitus DSM 16100 = ATCC BAA-896</name>
    <dbReference type="NCBI Taxonomy" id="1121022"/>
    <lineage>
        <taxon>Bacteria</taxon>
        <taxon>Pseudomonadati</taxon>
        <taxon>Pseudomonadota</taxon>
        <taxon>Alphaproteobacteria</taxon>
        <taxon>Caulobacterales</taxon>
        <taxon>Caulobacteraceae</taxon>
        <taxon>Asticcacaulis</taxon>
    </lineage>
</organism>
<dbReference type="EMBL" id="AWGB01000010">
    <property type="protein sequence ID" value="ESQ92884.1"/>
    <property type="molecule type" value="Genomic_DNA"/>
</dbReference>
<evidence type="ECO:0000313" key="1">
    <source>
        <dbReference type="EMBL" id="ESQ92884.1"/>
    </source>
</evidence>
<name>V4PZM1_9CAUL</name>
<sequence length="93" mass="10605">MSDTIAVFFFLKRHSDIGIGRQPHLIAFYIGDKPEVDKVVMALVRVAFHLKFFKLDAMAFNAVHRANMNAIGADNVRMFLNICCIYHGHLLKL</sequence>
<dbReference type="Proteomes" id="UP000017837">
    <property type="component" value="Unassembled WGS sequence"/>
</dbReference>